<accession>A0A9Q0F4B5</accession>
<dbReference type="Proteomes" id="UP001141552">
    <property type="component" value="Unassembled WGS sequence"/>
</dbReference>
<proteinExistence type="predicted"/>
<reference evidence="1" key="2">
    <citation type="journal article" date="2023" name="Plants (Basel)">
        <title>Annotation of the Turnera subulata (Passifloraceae) Draft Genome Reveals the S-Locus Evolved after the Divergence of Turneroideae from Passifloroideae in a Stepwise Manner.</title>
        <authorList>
            <person name="Henning P.M."/>
            <person name="Roalson E.H."/>
            <person name="Mir W."/>
            <person name="McCubbin A.G."/>
            <person name="Shore J.S."/>
        </authorList>
    </citation>
    <scope>NUCLEOTIDE SEQUENCE</scope>
    <source>
        <strain evidence="1">F60SS</strain>
    </source>
</reference>
<evidence type="ECO:0000313" key="1">
    <source>
        <dbReference type="EMBL" id="KAJ4824755.1"/>
    </source>
</evidence>
<gene>
    <name evidence="1" type="ORF">Tsubulata_024386</name>
</gene>
<name>A0A9Q0F4B5_9ROSI</name>
<comment type="caution">
    <text evidence="1">The sequence shown here is derived from an EMBL/GenBank/DDBJ whole genome shotgun (WGS) entry which is preliminary data.</text>
</comment>
<evidence type="ECO:0000313" key="2">
    <source>
        <dbReference type="Proteomes" id="UP001141552"/>
    </source>
</evidence>
<dbReference type="OrthoDB" id="1600564at2759"/>
<dbReference type="Gene3D" id="3.40.50.1110">
    <property type="entry name" value="SGNH hydrolase"/>
    <property type="match status" value="1"/>
</dbReference>
<dbReference type="EMBL" id="JAKUCV010007100">
    <property type="protein sequence ID" value="KAJ4824755.1"/>
    <property type="molecule type" value="Genomic_DNA"/>
</dbReference>
<dbReference type="AlphaFoldDB" id="A0A9Q0F4B5"/>
<evidence type="ECO:0008006" key="3">
    <source>
        <dbReference type="Google" id="ProtNLM"/>
    </source>
</evidence>
<sequence length="66" mass="7393">MVSFEETKKGCCLNGVVEALLCNQMSSFCEEADKFLFWDGVHVSEAGNLVAAKYIMDNIVGRYSFF</sequence>
<reference evidence="1" key="1">
    <citation type="submission" date="2022-02" db="EMBL/GenBank/DDBJ databases">
        <authorList>
            <person name="Henning P.M."/>
            <person name="McCubbin A.G."/>
            <person name="Shore J.S."/>
        </authorList>
    </citation>
    <scope>NUCLEOTIDE SEQUENCE</scope>
    <source>
        <strain evidence="1">F60SS</strain>
        <tissue evidence="1">Leaves</tissue>
    </source>
</reference>
<dbReference type="InterPro" id="IPR036514">
    <property type="entry name" value="SGNH_hydro_sf"/>
</dbReference>
<protein>
    <recommendedName>
        <fullName evidence="3">GDSL esterase/lipase</fullName>
    </recommendedName>
</protein>
<keyword evidence="2" id="KW-1185">Reference proteome</keyword>
<organism evidence="1 2">
    <name type="scientific">Turnera subulata</name>
    <dbReference type="NCBI Taxonomy" id="218843"/>
    <lineage>
        <taxon>Eukaryota</taxon>
        <taxon>Viridiplantae</taxon>
        <taxon>Streptophyta</taxon>
        <taxon>Embryophyta</taxon>
        <taxon>Tracheophyta</taxon>
        <taxon>Spermatophyta</taxon>
        <taxon>Magnoliopsida</taxon>
        <taxon>eudicotyledons</taxon>
        <taxon>Gunneridae</taxon>
        <taxon>Pentapetalae</taxon>
        <taxon>rosids</taxon>
        <taxon>fabids</taxon>
        <taxon>Malpighiales</taxon>
        <taxon>Passifloraceae</taxon>
        <taxon>Turnera</taxon>
    </lineage>
</organism>